<dbReference type="SUPFAM" id="SSF51161">
    <property type="entry name" value="Trimeric LpxA-like enzymes"/>
    <property type="match status" value="1"/>
</dbReference>
<dbReference type="InterPro" id="IPR050484">
    <property type="entry name" value="Transf_Hexapept/Carb_Anhydrase"/>
</dbReference>
<evidence type="ECO:0000313" key="2">
    <source>
        <dbReference type="Proteomes" id="UP000318720"/>
    </source>
</evidence>
<dbReference type="CDD" id="cd04645">
    <property type="entry name" value="LbH_gamma_CA_like"/>
    <property type="match status" value="1"/>
</dbReference>
<gene>
    <name evidence="1" type="ORF">Sipo8835_31960</name>
</gene>
<dbReference type="AlphaFoldDB" id="A0AAE8VZY9"/>
<reference evidence="1 2" key="1">
    <citation type="submission" date="2019-03" db="EMBL/GenBank/DDBJ databases">
        <title>Comparative genomic analyses of the sweetpotato soil rot pathogen, Streptomyces ipomoeae.</title>
        <authorList>
            <person name="Ruschel Soares N."/>
            <person name="Badger J.H."/>
            <person name="Huguet-Tapia J.C."/>
            <person name="Clark C.A."/>
            <person name="Pettis G.S."/>
        </authorList>
    </citation>
    <scope>NUCLEOTIDE SEQUENCE [LARGE SCALE GENOMIC DNA]</scope>
    <source>
        <strain evidence="1 2">88-35</strain>
    </source>
</reference>
<accession>A0AAE8VZY9</accession>
<dbReference type="InterPro" id="IPR001451">
    <property type="entry name" value="Hexapep"/>
</dbReference>
<dbReference type="EMBL" id="SPAZ01000250">
    <property type="protein sequence ID" value="TQE25165.1"/>
    <property type="molecule type" value="Genomic_DNA"/>
</dbReference>
<dbReference type="Gene3D" id="2.160.10.10">
    <property type="entry name" value="Hexapeptide repeat proteins"/>
    <property type="match status" value="1"/>
</dbReference>
<organism evidence="1 2">
    <name type="scientific">Streptomyces ipomoeae</name>
    <dbReference type="NCBI Taxonomy" id="103232"/>
    <lineage>
        <taxon>Bacteria</taxon>
        <taxon>Bacillati</taxon>
        <taxon>Actinomycetota</taxon>
        <taxon>Actinomycetes</taxon>
        <taxon>Kitasatosporales</taxon>
        <taxon>Streptomycetaceae</taxon>
        <taxon>Streptomyces</taxon>
    </lineage>
</organism>
<protein>
    <submittedName>
        <fullName evidence="1">Gamma carbonic anhydrase family protein</fullName>
    </submittedName>
</protein>
<comment type="caution">
    <text evidence="1">The sequence shown here is derived from an EMBL/GenBank/DDBJ whole genome shotgun (WGS) entry which is preliminary data.</text>
</comment>
<dbReference type="PANTHER" id="PTHR13061:SF29">
    <property type="entry name" value="GAMMA CARBONIC ANHYDRASE-LIKE 1, MITOCHONDRIAL-RELATED"/>
    <property type="match status" value="1"/>
</dbReference>
<name>A0AAE8VZY9_9ACTN</name>
<dbReference type="Proteomes" id="UP000318720">
    <property type="component" value="Unassembled WGS sequence"/>
</dbReference>
<dbReference type="InterPro" id="IPR047324">
    <property type="entry name" value="LbH_gamma_CA-like"/>
</dbReference>
<evidence type="ECO:0000313" key="1">
    <source>
        <dbReference type="EMBL" id="TQE25165.1"/>
    </source>
</evidence>
<proteinExistence type="predicted"/>
<dbReference type="PANTHER" id="PTHR13061">
    <property type="entry name" value="DYNACTIN SUBUNIT P25"/>
    <property type="match status" value="1"/>
</dbReference>
<dbReference type="Pfam" id="PF00132">
    <property type="entry name" value="Hexapep"/>
    <property type="match status" value="1"/>
</dbReference>
<sequence>MERRLLLQQVLPPARPLRADLDTIDVGEESNVQDGAVLPADPGFPVRIGARVTIGHNATLHGCHVEGDVLIGMGAVVLDGARVGAGCVLAAGTVVPQTRRIPAGSVVAGPTATIVRSATREDLDAIATAARIYLGLTDLYRTPAEPPALGEPLALGEPGS</sequence>
<dbReference type="InterPro" id="IPR011004">
    <property type="entry name" value="Trimer_LpxA-like_sf"/>
</dbReference>